<dbReference type="RefSeq" id="XP_018814656.2">
    <property type="nucleotide sequence ID" value="XM_018959111.2"/>
</dbReference>
<evidence type="ECO:0000256" key="1">
    <source>
        <dbReference type="ARBA" id="ARBA00022468"/>
    </source>
</evidence>
<dbReference type="Proteomes" id="UP000235220">
    <property type="component" value="Chromosome 5"/>
</dbReference>
<dbReference type="InParanoid" id="A0A2I4E5H7"/>
<dbReference type="PANTHER" id="PTHR23177">
    <property type="entry name" value="MKIAA1688 PROTEIN"/>
    <property type="match status" value="1"/>
</dbReference>
<feature type="region of interest" description="Disordered" evidence="2">
    <location>
        <begin position="1"/>
        <end position="85"/>
    </location>
</feature>
<dbReference type="Pfam" id="PF00620">
    <property type="entry name" value="RhoGAP"/>
    <property type="match status" value="1"/>
</dbReference>
<reference evidence="6" key="1">
    <citation type="submission" date="2025-08" db="UniProtKB">
        <authorList>
            <consortium name="RefSeq"/>
        </authorList>
    </citation>
    <scope>IDENTIFICATION</scope>
    <source>
        <tissue evidence="6">Leaves</tissue>
    </source>
</reference>
<dbReference type="PROSITE" id="PS50238">
    <property type="entry name" value="RHOGAP"/>
    <property type="match status" value="1"/>
</dbReference>
<dbReference type="GO" id="GO:0007165">
    <property type="term" value="P:signal transduction"/>
    <property type="evidence" value="ECO:0007669"/>
    <property type="project" value="InterPro"/>
</dbReference>
<gene>
    <name evidence="6" type="primary">LOC108986484</name>
</gene>
<dbReference type="PROSITE" id="PS50108">
    <property type="entry name" value="CRIB"/>
    <property type="match status" value="1"/>
</dbReference>
<dbReference type="InterPro" id="IPR000198">
    <property type="entry name" value="RhoGAP_dom"/>
</dbReference>
<accession>A0A2I4E5H7</accession>
<dbReference type="InterPro" id="IPR008936">
    <property type="entry name" value="Rho_GTPase_activation_prot"/>
</dbReference>
<feature type="compositionally biased region" description="Basic and acidic residues" evidence="2">
    <location>
        <begin position="490"/>
        <end position="499"/>
    </location>
</feature>
<evidence type="ECO:0000259" key="3">
    <source>
        <dbReference type="PROSITE" id="PS50108"/>
    </source>
</evidence>
<name>A0A2I4E5H7_JUGRE</name>
<dbReference type="Gene3D" id="1.10.555.10">
    <property type="entry name" value="Rho GTPase activation protein"/>
    <property type="match status" value="1"/>
</dbReference>
<dbReference type="InterPro" id="IPR044785">
    <property type="entry name" value="RopGAP1-5"/>
</dbReference>
<dbReference type="GO" id="GO:0005096">
    <property type="term" value="F:GTPase activator activity"/>
    <property type="evidence" value="ECO:0007669"/>
    <property type="project" value="UniProtKB-KW"/>
</dbReference>
<dbReference type="GeneID" id="108986484"/>
<dbReference type="CDD" id="cd00132">
    <property type="entry name" value="CRIB"/>
    <property type="match status" value="1"/>
</dbReference>
<dbReference type="FunCoup" id="A0A2I4E5H7">
    <property type="interactions" value="729"/>
</dbReference>
<dbReference type="Gene3D" id="3.90.810.10">
    <property type="entry name" value="CRIB domain"/>
    <property type="match status" value="1"/>
</dbReference>
<evidence type="ECO:0000256" key="2">
    <source>
        <dbReference type="SAM" id="MobiDB-lite"/>
    </source>
</evidence>
<feature type="domain" description="Rho-GAP" evidence="4">
    <location>
        <begin position="163"/>
        <end position="348"/>
    </location>
</feature>
<dbReference type="FunFam" id="1.10.555.10:FF:000046">
    <property type="entry name" value="Rho GTPase-activating protein 5"/>
    <property type="match status" value="1"/>
</dbReference>
<dbReference type="KEGG" id="jre:108986484"/>
<dbReference type="InterPro" id="IPR036936">
    <property type="entry name" value="CRIB_dom_sf"/>
</dbReference>
<feature type="domain" description="CRIB" evidence="3">
    <location>
        <begin position="118"/>
        <end position="131"/>
    </location>
</feature>
<evidence type="ECO:0000313" key="5">
    <source>
        <dbReference type="Proteomes" id="UP000235220"/>
    </source>
</evidence>
<keyword evidence="5" id="KW-1185">Reference proteome</keyword>
<dbReference type="SMART" id="SM00324">
    <property type="entry name" value="RhoGAP"/>
    <property type="match status" value="1"/>
</dbReference>
<feature type="region of interest" description="Disordered" evidence="2">
    <location>
        <begin position="441"/>
        <end position="499"/>
    </location>
</feature>
<feature type="compositionally biased region" description="Acidic residues" evidence="2">
    <location>
        <begin position="70"/>
        <end position="80"/>
    </location>
</feature>
<evidence type="ECO:0000313" key="6">
    <source>
        <dbReference type="RefSeq" id="XP_018814656.2"/>
    </source>
</evidence>
<dbReference type="AlphaFoldDB" id="A0A2I4E5H7"/>
<feature type="region of interest" description="Disordered" evidence="2">
    <location>
        <begin position="347"/>
        <end position="421"/>
    </location>
</feature>
<keyword evidence="1" id="KW-0343">GTPase activation</keyword>
<dbReference type="InterPro" id="IPR000095">
    <property type="entry name" value="CRIB_dom"/>
</dbReference>
<protein>
    <submittedName>
        <fullName evidence="6">LOW QUALITY PROTEIN: rho GTPase-activating protein 5-like</fullName>
    </submittedName>
</protein>
<dbReference type="Pfam" id="PF00786">
    <property type="entry name" value="PBD"/>
    <property type="match status" value="1"/>
</dbReference>
<feature type="compositionally biased region" description="Low complexity" evidence="2">
    <location>
        <begin position="25"/>
        <end position="40"/>
    </location>
</feature>
<dbReference type="STRING" id="51240.A0A2I4E5H7"/>
<feature type="compositionally biased region" description="Low complexity" evidence="2">
    <location>
        <begin position="8"/>
        <end position="17"/>
    </location>
</feature>
<dbReference type="SUPFAM" id="SSF48350">
    <property type="entry name" value="GTPase activation domain, GAP"/>
    <property type="match status" value="1"/>
</dbReference>
<evidence type="ECO:0000259" key="4">
    <source>
        <dbReference type="PROSITE" id="PS50238"/>
    </source>
</evidence>
<dbReference type="CDD" id="cd00159">
    <property type="entry name" value="RhoGAP"/>
    <property type="match status" value="1"/>
</dbReference>
<feature type="compositionally biased region" description="Basic and acidic residues" evidence="2">
    <location>
        <begin position="371"/>
        <end position="388"/>
    </location>
</feature>
<organism evidence="5 6">
    <name type="scientific">Juglans regia</name>
    <name type="common">English walnut</name>
    <dbReference type="NCBI Taxonomy" id="51240"/>
    <lineage>
        <taxon>Eukaryota</taxon>
        <taxon>Viridiplantae</taxon>
        <taxon>Streptophyta</taxon>
        <taxon>Embryophyta</taxon>
        <taxon>Tracheophyta</taxon>
        <taxon>Spermatophyta</taxon>
        <taxon>Magnoliopsida</taxon>
        <taxon>eudicotyledons</taxon>
        <taxon>Gunneridae</taxon>
        <taxon>Pentapetalae</taxon>
        <taxon>rosids</taxon>
        <taxon>fabids</taxon>
        <taxon>Fagales</taxon>
        <taxon>Juglandaceae</taxon>
        <taxon>Juglans</taxon>
    </lineage>
</organism>
<dbReference type="OrthoDB" id="185175at2759"/>
<dbReference type="PANTHER" id="PTHR23177:SF64">
    <property type="entry name" value="RHO GTPASE-ACTIVATING PROTEIN 1"/>
    <property type="match status" value="1"/>
</dbReference>
<proteinExistence type="predicted"/>
<dbReference type="SMART" id="SM00285">
    <property type="entry name" value="PBD"/>
    <property type="match status" value="1"/>
</dbReference>
<sequence>MPEVLDLSHSPSHFSSPASPPRSPSPTRVSSSSSSLCCPPLQNDGINHSVRDCDSPSYSVHEDGDSITTDCEEEEEEEESDRQRRDQLPVLALLLEILRKSLMACKSTDRRELCPMEIGCPTDVRHVAHVTFDSFHGFLGLPEEFEPEVPRRPPSASTTVFGVSTESMQLSFDSRGNSVPTILLLMQKKLYALGGLQAEGVFRIAAANSQEEYVRDQLNSGVVPEGIDVHCLAGLIKAWFRELPTGVLDSLSPEQVMQCQTEEDFAKIVRLLPRTEAALLDWAINLMADVVQEEHLNKMDARNIALVFAPNMTKMADPLTALRYAVQVMNFLRTLILKTLVERKDSVVEPPSASHLEPSDENGHRSPSQARQEDITHEKEEREQRFITEEPISDISADSNKKNHLIDGEAGSSLTSSEKLNPDGDGFCGSLTQVDPSINKKEAGEASCVRAEVQGNSEKRETEKCGQQSAVPGTASAEKTRGISNMVTDSRIERIEAWR</sequence>
<feature type="compositionally biased region" description="Basic and acidic residues" evidence="2">
    <location>
        <begin position="49"/>
        <end position="64"/>
    </location>
</feature>